<dbReference type="Proteomes" id="UP000474778">
    <property type="component" value="Unassembled WGS sequence"/>
</dbReference>
<organism evidence="2 3">
    <name type="scientific">Shewanella insulae</name>
    <dbReference type="NCBI Taxonomy" id="2681496"/>
    <lineage>
        <taxon>Bacteria</taxon>
        <taxon>Pseudomonadati</taxon>
        <taxon>Pseudomonadota</taxon>
        <taxon>Gammaproteobacteria</taxon>
        <taxon>Alteromonadales</taxon>
        <taxon>Shewanellaceae</taxon>
        <taxon>Shewanella</taxon>
    </lineage>
</organism>
<reference evidence="2 3" key="1">
    <citation type="submission" date="2019-12" db="EMBL/GenBank/DDBJ databases">
        <title>Shewanella insulae sp. nov., isolated from a tidal flat.</title>
        <authorList>
            <person name="Yoon J.-H."/>
        </authorList>
    </citation>
    <scope>NUCLEOTIDE SEQUENCE [LARGE SCALE GENOMIC DNA]</scope>
    <source>
        <strain evidence="2 3">JBTF-M18</strain>
    </source>
</reference>
<protein>
    <submittedName>
        <fullName evidence="2">Pilus assembly protein</fullName>
    </submittedName>
</protein>
<dbReference type="AlphaFoldDB" id="A0A6L7HZT0"/>
<sequence length="102" mass="9975">MVKKINIKGQGMTEYIIIVALIAVSAIGVYSFFGKTVRNQVAGLSAEVSGQSASGQIGQAQGSASAANGVANQDYNLGNYDQAANSASGGTGSGGGSGSGVD</sequence>
<gene>
    <name evidence="2" type="ORF">GNT65_14185</name>
</gene>
<name>A0A6L7HZT0_9GAMM</name>
<proteinExistence type="predicted"/>
<dbReference type="EMBL" id="WRPA01000012">
    <property type="protein sequence ID" value="MXR69807.1"/>
    <property type="molecule type" value="Genomic_DNA"/>
</dbReference>
<dbReference type="RefSeq" id="WP_160797253.1">
    <property type="nucleotide sequence ID" value="NZ_CANMWR010000008.1"/>
</dbReference>
<comment type="caution">
    <text evidence="2">The sequence shown here is derived from an EMBL/GenBank/DDBJ whole genome shotgun (WGS) entry which is preliminary data.</text>
</comment>
<accession>A0A6L7HZT0</accession>
<evidence type="ECO:0000313" key="2">
    <source>
        <dbReference type="EMBL" id="MXR69807.1"/>
    </source>
</evidence>
<evidence type="ECO:0000256" key="1">
    <source>
        <dbReference type="SAM" id="Phobius"/>
    </source>
</evidence>
<feature type="transmembrane region" description="Helical" evidence="1">
    <location>
        <begin position="12"/>
        <end position="33"/>
    </location>
</feature>
<keyword evidence="1" id="KW-1133">Transmembrane helix</keyword>
<keyword evidence="1" id="KW-0472">Membrane</keyword>
<keyword evidence="3" id="KW-1185">Reference proteome</keyword>
<keyword evidence="1" id="KW-0812">Transmembrane</keyword>
<evidence type="ECO:0000313" key="3">
    <source>
        <dbReference type="Proteomes" id="UP000474778"/>
    </source>
</evidence>